<dbReference type="PANTHER" id="PTHR46267">
    <property type="entry name" value="SINGLE MYB HISTONE 4"/>
    <property type="match status" value="1"/>
</dbReference>
<evidence type="ECO:0000259" key="13">
    <source>
        <dbReference type="PROSITE" id="PS51294"/>
    </source>
</evidence>
<evidence type="ECO:0000256" key="5">
    <source>
        <dbReference type="ARBA" id="ARBA00022895"/>
    </source>
</evidence>
<keyword evidence="10" id="KW-0539">Nucleus</keyword>
<evidence type="ECO:0000259" key="14">
    <source>
        <dbReference type="PROSITE" id="PS51504"/>
    </source>
</evidence>
<dbReference type="InterPro" id="IPR001005">
    <property type="entry name" value="SANT/Myb"/>
</dbReference>
<dbReference type="Proteomes" id="UP001054889">
    <property type="component" value="Unassembled WGS sequence"/>
</dbReference>
<dbReference type="FunFam" id="1.10.10.60:FF:000168">
    <property type="entry name" value="Telomere repeat-binding factor 1"/>
    <property type="match status" value="1"/>
</dbReference>
<evidence type="ECO:0000256" key="4">
    <source>
        <dbReference type="ARBA" id="ARBA00022454"/>
    </source>
</evidence>
<dbReference type="GO" id="GO:0006334">
    <property type="term" value="P:nucleosome assembly"/>
    <property type="evidence" value="ECO:0007669"/>
    <property type="project" value="InterPro"/>
</dbReference>
<dbReference type="PANTHER" id="PTHR46267:SF8">
    <property type="entry name" value="TELOMERE REPEAT-BINDING FACTOR 1"/>
    <property type="match status" value="1"/>
</dbReference>
<accession>A0AAV5CCE3</accession>
<reference evidence="15" key="1">
    <citation type="journal article" date="2018" name="DNA Res.">
        <title>Multiple hybrid de novo genome assembly of finger millet, an orphan allotetraploid crop.</title>
        <authorList>
            <person name="Hatakeyama M."/>
            <person name="Aluri S."/>
            <person name="Balachadran M.T."/>
            <person name="Sivarajan S.R."/>
            <person name="Patrignani A."/>
            <person name="Gruter S."/>
            <person name="Poveda L."/>
            <person name="Shimizu-Inatsugi R."/>
            <person name="Baeten J."/>
            <person name="Francoijs K.J."/>
            <person name="Nataraja K.N."/>
            <person name="Reddy Y.A.N."/>
            <person name="Phadnis S."/>
            <person name="Ravikumar R.L."/>
            <person name="Schlapbach R."/>
            <person name="Sreeman S.M."/>
            <person name="Shimizu K.K."/>
        </authorList>
    </citation>
    <scope>NUCLEOTIDE SEQUENCE</scope>
</reference>
<keyword evidence="4" id="KW-0158">Chromosome</keyword>
<dbReference type="Pfam" id="PF00538">
    <property type="entry name" value="Linker_histone"/>
    <property type="match status" value="1"/>
</dbReference>
<evidence type="ECO:0000256" key="1">
    <source>
        <dbReference type="ARBA" id="ARBA00004574"/>
    </source>
</evidence>
<keyword evidence="6" id="KW-0805">Transcription regulation</keyword>
<keyword evidence="16" id="KW-1185">Reference proteome</keyword>
<sequence>MGPPKQKWTSEEEASLRAGVAKYGVGKWRAILKDPQFSSTLFCRSNVDLKDKWRNINFTAMPSGSREKGRTALKKIRSTPKNDDHAMVISTITSDINDEIVDEEPIAAVPSEALNTSNPKKTPSRLDNVIMEAIKTLNEPMGSNKTTIANYIEEHYWPSRDLDQLLSAKLMDLAASGKLKKVKRRYRIAPVSPLSDRRIPKMVLLKDLQREPFKFGRDNSKTLTRSQVDAELAHMATLTAEEAAAAATRAVAEAEAIMAEAEAAAREAETAEAKAQAAQAFAEAAFLNLKNRNTTKLIAQA</sequence>
<comment type="subcellular location">
    <subcellularLocation>
        <location evidence="1">Chromosome</location>
        <location evidence="1">Telomere</location>
    </subcellularLocation>
    <subcellularLocation>
        <location evidence="2">Nucleus</location>
        <location evidence="2">Nucleolus</location>
    </subcellularLocation>
</comment>
<dbReference type="PROSITE" id="PS51504">
    <property type="entry name" value="H15"/>
    <property type="match status" value="1"/>
</dbReference>
<dbReference type="InterPro" id="IPR044597">
    <property type="entry name" value="SMH1-6"/>
</dbReference>
<feature type="domain" description="HTH myb-type" evidence="13">
    <location>
        <begin position="1"/>
        <end position="61"/>
    </location>
</feature>
<dbReference type="InterPro" id="IPR009057">
    <property type="entry name" value="Homeodomain-like_sf"/>
</dbReference>
<evidence type="ECO:0000256" key="9">
    <source>
        <dbReference type="ARBA" id="ARBA00023163"/>
    </source>
</evidence>
<comment type="caution">
    <text evidence="15">The sequence shown here is derived from an EMBL/GenBank/DDBJ whole genome shotgun (WGS) entry which is preliminary data.</text>
</comment>
<dbReference type="PROSITE" id="PS50090">
    <property type="entry name" value="MYB_LIKE"/>
    <property type="match status" value="1"/>
</dbReference>
<keyword evidence="9" id="KW-0804">Transcription</keyword>
<keyword evidence="8" id="KW-0238">DNA-binding</keyword>
<dbReference type="InterPro" id="IPR036388">
    <property type="entry name" value="WH-like_DNA-bd_sf"/>
</dbReference>
<dbReference type="GO" id="GO:0000781">
    <property type="term" value="C:chromosome, telomeric region"/>
    <property type="evidence" value="ECO:0007669"/>
    <property type="project" value="UniProtKB-SubCell"/>
</dbReference>
<feature type="domain" description="H15" evidence="14">
    <location>
        <begin position="121"/>
        <end position="190"/>
    </location>
</feature>
<dbReference type="InterPro" id="IPR036390">
    <property type="entry name" value="WH_DNA-bd_sf"/>
</dbReference>
<evidence type="ECO:0000256" key="8">
    <source>
        <dbReference type="ARBA" id="ARBA00023125"/>
    </source>
</evidence>
<evidence type="ECO:0000313" key="15">
    <source>
        <dbReference type="EMBL" id="GJM95996.1"/>
    </source>
</evidence>
<reference evidence="15" key="2">
    <citation type="submission" date="2021-12" db="EMBL/GenBank/DDBJ databases">
        <title>Resequencing data analysis of finger millet.</title>
        <authorList>
            <person name="Hatakeyama M."/>
            <person name="Aluri S."/>
            <person name="Balachadran M.T."/>
            <person name="Sivarajan S.R."/>
            <person name="Poveda L."/>
            <person name="Shimizu-Inatsugi R."/>
            <person name="Schlapbach R."/>
            <person name="Sreeman S.M."/>
            <person name="Shimizu K.K."/>
        </authorList>
    </citation>
    <scope>NUCLEOTIDE SEQUENCE</scope>
</reference>
<proteinExistence type="predicted"/>
<evidence type="ECO:0000256" key="3">
    <source>
        <dbReference type="ARBA" id="ARBA00011414"/>
    </source>
</evidence>
<feature type="domain" description="Myb-like" evidence="12">
    <location>
        <begin position="5"/>
        <end position="57"/>
    </location>
</feature>
<evidence type="ECO:0000256" key="2">
    <source>
        <dbReference type="ARBA" id="ARBA00004604"/>
    </source>
</evidence>
<evidence type="ECO:0000256" key="6">
    <source>
        <dbReference type="ARBA" id="ARBA00023015"/>
    </source>
</evidence>
<organism evidence="15 16">
    <name type="scientific">Eleusine coracana subsp. coracana</name>
    <dbReference type="NCBI Taxonomy" id="191504"/>
    <lineage>
        <taxon>Eukaryota</taxon>
        <taxon>Viridiplantae</taxon>
        <taxon>Streptophyta</taxon>
        <taxon>Embryophyta</taxon>
        <taxon>Tracheophyta</taxon>
        <taxon>Spermatophyta</taxon>
        <taxon>Magnoliopsida</taxon>
        <taxon>Liliopsida</taxon>
        <taxon>Poales</taxon>
        <taxon>Poaceae</taxon>
        <taxon>PACMAD clade</taxon>
        <taxon>Chloridoideae</taxon>
        <taxon>Cynodonteae</taxon>
        <taxon>Eleusininae</taxon>
        <taxon>Eleusine</taxon>
    </lineage>
</organism>
<keyword evidence="5" id="KW-0779">Telomere</keyword>
<name>A0AAV5CCE3_ELECO</name>
<dbReference type="Gene3D" id="1.10.10.10">
    <property type="entry name" value="Winged helix-like DNA-binding domain superfamily/Winged helix DNA-binding domain"/>
    <property type="match status" value="1"/>
</dbReference>
<dbReference type="Pfam" id="PF00249">
    <property type="entry name" value="Myb_DNA-binding"/>
    <property type="match status" value="1"/>
</dbReference>
<evidence type="ECO:0008006" key="17">
    <source>
        <dbReference type="Google" id="ProtNLM"/>
    </source>
</evidence>
<dbReference type="SMART" id="SM00717">
    <property type="entry name" value="SANT"/>
    <property type="match status" value="1"/>
</dbReference>
<dbReference type="AlphaFoldDB" id="A0AAV5CCE3"/>
<dbReference type="EMBL" id="BQKI01000006">
    <property type="protein sequence ID" value="GJM95996.1"/>
    <property type="molecule type" value="Genomic_DNA"/>
</dbReference>
<dbReference type="SMART" id="SM00526">
    <property type="entry name" value="H15"/>
    <property type="match status" value="1"/>
</dbReference>
<dbReference type="GO" id="GO:0005730">
    <property type="term" value="C:nucleolus"/>
    <property type="evidence" value="ECO:0007669"/>
    <property type="project" value="UniProtKB-SubCell"/>
</dbReference>
<dbReference type="InterPro" id="IPR017930">
    <property type="entry name" value="Myb_dom"/>
</dbReference>
<protein>
    <recommendedName>
        <fullName evidence="17">MYB transcription factor</fullName>
    </recommendedName>
</protein>
<evidence type="ECO:0000313" key="16">
    <source>
        <dbReference type="Proteomes" id="UP001054889"/>
    </source>
</evidence>
<evidence type="ECO:0000256" key="11">
    <source>
        <dbReference type="SAM" id="Coils"/>
    </source>
</evidence>
<evidence type="ECO:0000256" key="7">
    <source>
        <dbReference type="ARBA" id="ARBA00023054"/>
    </source>
</evidence>
<evidence type="ECO:0000256" key="10">
    <source>
        <dbReference type="ARBA" id="ARBA00023242"/>
    </source>
</evidence>
<dbReference type="SUPFAM" id="SSF46785">
    <property type="entry name" value="Winged helix' DNA-binding domain"/>
    <property type="match status" value="1"/>
</dbReference>
<keyword evidence="7 11" id="KW-0175">Coiled coil</keyword>
<evidence type="ECO:0000259" key="12">
    <source>
        <dbReference type="PROSITE" id="PS50090"/>
    </source>
</evidence>
<dbReference type="GO" id="GO:0000786">
    <property type="term" value="C:nucleosome"/>
    <property type="evidence" value="ECO:0007669"/>
    <property type="project" value="InterPro"/>
</dbReference>
<gene>
    <name evidence="15" type="primary">ga12797</name>
    <name evidence="15" type="ORF">PR202_ga12797</name>
</gene>
<dbReference type="SUPFAM" id="SSF46689">
    <property type="entry name" value="Homeodomain-like"/>
    <property type="match status" value="1"/>
</dbReference>
<comment type="subunit">
    <text evidence="3">Forms a homodimer and heterodimers.</text>
</comment>
<dbReference type="PROSITE" id="PS51294">
    <property type="entry name" value="HTH_MYB"/>
    <property type="match status" value="1"/>
</dbReference>
<dbReference type="CDD" id="cd11660">
    <property type="entry name" value="SANT_TRF"/>
    <property type="match status" value="1"/>
</dbReference>
<dbReference type="GO" id="GO:0003691">
    <property type="term" value="F:double-stranded telomeric DNA binding"/>
    <property type="evidence" value="ECO:0007669"/>
    <property type="project" value="InterPro"/>
</dbReference>
<feature type="coiled-coil region" evidence="11">
    <location>
        <begin position="244"/>
        <end position="278"/>
    </location>
</feature>
<dbReference type="Gene3D" id="1.10.10.60">
    <property type="entry name" value="Homeodomain-like"/>
    <property type="match status" value="1"/>
</dbReference>
<dbReference type="InterPro" id="IPR005818">
    <property type="entry name" value="Histone_H1/H5_H15"/>
</dbReference>